<dbReference type="RefSeq" id="WP_094723590.1">
    <property type="nucleotide sequence ID" value="NZ_MWWS01000009.1"/>
</dbReference>
<sequence>MGDQERGLFDPADDDGSHLTDEEIERALAGFEQEFAEDQGSFSNSLENEKQGRSASFEDDIDMLGSDVFDEELQGLIGNRAKVALVVTRLASAELLAAFCQLSDISAYCIDAPEGAVAVLKNLGGDGPEAAVKDLTTVVSGLSAMLVVNRADQLEAKLWIDGQAGQSFPPPILFAAAAPFVEDLLIGASDVPFLESQGMNVHDSGSLDRDKAMTIIASHTHFGTGGNNTGGSIE</sequence>
<dbReference type="EMBL" id="MWWS01000009">
    <property type="protein sequence ID" value="OZG48684.1"/>
    <property type="molecule type" value="Genomic_DNA"/>
</dbReference>
<keyword evidence="2" id="KW-1185">Reference proteome</keyword>
<evidence type="ECO:0000313" key="2">
    <source>
        <dbReference type="Proteomes" id="UP000216004"/>
    </source>
</evidence>
<protein>
    <submittedName>
        <fullName evidence="1">Uncharacterized protein</fullName>
    </submittedName>
</protein>
<evidence type="ECO:0000313" key="1">
    <source>
        <dbReference type="EMBL" id="OZG48684.1"/>
    </source>
</evidence>
<dbReference type="OrthoDB" id="3238607at2"/>
<dbReference type="AlphaFoldDB" id="A0A261EPA4"/>
<accession>A0A261EPA4</accession>
<proteinExistence type="predicted"/>
<comment type="caution">
    <text evidence="1">The sequence shown here is derived from an EMBL/GenBank/DDBJ whole genome shotgun (WGS) entry which is preliminary data.</text>
</comment>
<dbReference type="Proteomes" id="UP000216004">
    <property type="component" value="Unassembled WGS sequence"/>
</dbReference>
<reference evidence="1 2" key="1">
    <citation type="journal article" date="2017" name="BMC Genomics">
        <title>Comparative genomic and phylogenomic analyses of the Bifidobacteriaceae family.</title>
        <authorList>
            <person name="Lugli G.A."/>
            <person name="Milani C."/>
            <person name="Turroni F."/>
            <person name="Duranti S."/>
            <person name="Mancabelli L."/>
            <person name="Mangifesta M."/>
            <person name="Ferrario C."/>
            <person name="Modesto M."/>
            <person name="Mattarelli P."/>
            <person name="Jiri K."/>
            <person name="van Sinderen D."/>
            <person name="Ventura M."/>
        </authorList>
    </citation>
    <scope>NUCLEOTIDE SEQUENCE [LARGE SCALE GENOMIC DNA]</scope>
    <source>
        <strain evidence="1 2">DSM 22924</strain>
    </source>
</reference>
<name>A0A261EPA4_9BIFI</name>
<organism evidence="1 2">
    <name type="scientific">Bombiscardovia coagulans</name>
    <dbReference type="NCBI Taxonomy" id="686666"/>
    <lineage>
        <taxon>Bacteria</taxon>
        <taxon>Bacillati</taxon>
        <taxon>Actinomycetota</taxon>
        <taxon>Actinomycetes</taxon>
        <taxon>Bifidobacteriales</taxon>
        <taxon>Bifidobacteriaceae</taxon>
        <taxon>Bombiscardovia</taxon>
    </lineage>
</organism>
<gene>
    <name evidence="1" type="ORF">BOCO_1380</name>
</gene>